<dbReference type="RefSeq" id="WP_106873890.1">
    <property type="nucleotide sequence ID" value="NZ_CP027845.1"/>
</dbReference>
<evidence type="ECO:0000256" key="10">
    <source>
        <dbReference type="RuleBase" id="RU004181"/>
    </source>
</evidence>
<protein>
    <recommendedName>
        <fullName evidence="9">Lipoprotein signal peptidase</fullName>
        <ecNumber evidence="9">3.4.23.36</ecNumber>
    </recommendedName>
    <alternativeName>
        <fullName evidence="9">Prolipoprotein signal peptidase</fullName>
    </alternativeName>
    <alternativeName>
        <fullName evidence="9">Signal peptidase II</fullName>
        <shortName evidence="9">SPase II</shortName>
    </alternativeName>
</protein>
<dbReference type="GO" id="GO:0004190">
    <property type="term" value="F:aspartic-type endopeptidase activity"/>
    <property type="evidence" value="ECO:0007669"/>
    <property type="project" value="UniProtKB-UniRule"/>
</dbReference>
<comment type="subcellular location">
    <subcellularLocation>
        <location evidence="9">Cell membrane</location>
        <topology evidence="9">Multi-pass membrane protein</topology>
    </subcellularLocation>
</comment>
<evidence type="ECO:0000256" key="1">
    <source>
        <dbReference type="ARBA" id="ARBA00006139"/>
    </source>
</evidence>
<dbReference type="UniPathway" id="UPA00665"/>
<dbReference type="EMBL" id="CP027845">
    <property type="protein sequence ID" value="AVP87011.1"/>
    <property type="molecule type" value="Genomic_DNA"/>
</dbReference>
<keyword evidence="5 9" id="KW-0064">Aspartyl protease</keyword>
<comment type="function">
    <text evidence="9">This protein specifically catalyzes the removal of signal peptides from prolipoproteins.</text>
</comment>
<dbReference type="PANTHER" id="PTHR33695">
    <property type="entry name" value="LIPOPROTEIN SIGNAL PEPTIDASE"/>
    <property type="match status" value="1"/>
</dbReference>
<dbReference type="EC" id="3.4.23.36" evidence="9"/>
<dbReference type="KEGG" id="ptc:phytr_480"/>
<keyword evidence="4 9" id="KW-0812">Transmembrane</keyword>
<evidence type="ECO:0000256" key="8">
    <source>
        <dbReference type="ARBA" id="ARBA00023136"/>
    </source>
</evidence>
<accession>A0A2P1P6X2</accession>
<proteinExistence type="inferred from homology"/>
<dbReference type="GO" id="GO:0006508">
    <property type="term" value="P:proteolysis"/>
    <property type="evidence" value="ECO:0007669"/>
    <property type="project" value="UniProtKB-KW"/>
</dbReference>
<feature type="transmembrane region" description="Helical" evidence="9">
    <location>
        <begin position="68"/>
        <end position="90"/>
    </location>
</feature>
<dbReference type="Pfam" id="PF01252">
    <property type="entry name" value="Peptidase_A8"/>
    <property type="match status" value="1"/>
</dbReference>
<evidence type="ECO:0000313" key="11">
    <source>
        <dbReference type="EMBL" id="AVP87011.1"/>
    </source>
</evidence>
<gene>
    <name evidence="9" type="primary">lspA</name>
    <name evidence="11" type="ORF">phytr_480</name>
</gene>
<dbReference type="AlphaFoldDB" id="A0A2P1P6X2"/>
<dbReference type="PRINTS" id="PR00781">
    <property type="entry name" value="LIPOSIGPTASE"/>
</dbReference>
<evidence type="ECO:0000256" key="3">
    <source>
        <dbReference type="ARBA" id="ARBA00022670"/>
    </source>
</evidence>
<dbReference type="InterPro" id="IPR001872">
    <property type="entry name" value="Peptidase_A8"/>
</dbReference>
<keyword evidence="11" id="KW-0449">Lipoprotein</keyword>
<keyword evidence="8 9" id="KW-0472">Membrane</keyword>
<feature type="transmembrane region" description="Helical" evidence="9">
    <location>
        <begin position="7"/>
        <end position="25"/>
    </location>
</feature>
<comment type="similarity">
    <text evidence="1 9 10">Belongs to the peptidase A8 family.</text>
</comment>
<comment type="catalytic activity">
    <reaction evidence="9">
        <text>Release of signal peptides from bacterial membrane prolipoproteins. Hydrolyzes -Xaa-Yaa-Zaa-|-(S,diacylglyceryl)Cys-, in which Xaa is hydrophobic (preferably Leu), and Yaa (Ala or Ser) and Zaa (Gly or Ala) have small, neutral side chains.</text>
        <dbReference type="EC" id="3.4.23.36"/>
    </reaction>
</comment>
<feature type="transmembrane region" description="Helical" evidence="9">
    <location>
        <begin position="37"/>
        <end position="56"/>
    </location>
</feature>
<feature type="active site" evidence="9">
    <location>
        <position position="120"/>
    </location>
</feature>
<sequence>MKDIIKRALISSIIIALMVWVDQYTKSFFIAYLKTRAGYILHINSFLDMVYSWNYGISMGLFDSHHKYSNAIFLVINSSIIAYLLLAYIIDKNSPKFYLVVIGGGAGNLFDRFTRGAVFDFISVHYQEYYFPAFNVADMFISLGVIMLFWEIFHQKKNGISNS</sequence>
<reference evidence="11 12" key="1">
    <citation type="submission" date="2018-03" db="EMBL/GenBank/DDBJ databases">
        <title>A gene transfer event suggests a long-term partnership between eustigmatophyte algae and a novel lineage of endosymbiotic bacteria.</title>
        <authorList>
            <person name="Yurchenko T."/>
            <person name="Sevcikova T."/>
            <person name="Pribyl P."/>
            <person name="El Karkouri K."/>
            <person name="Klimes V."/>
            <person name="Amaral R."/>
            <person name="Zbrankova V."/>
            <person name="Kim E."/>
            <person name="Raoult D."/>
            <person name="Santos L.M.A."/>
            <person name="Elias M."/>
        </authorList>
    </citation>
    <scope>NUCLEOTIDE SEQUENCE [LARGE SCALE GENOMIC DNA]</scope>
    <source>
        <strain evidence="11">CCALA 838</strain>
    </source>
</reference>
<evidence type="ECO:0000256" key="6">
    <source>
        <dbReference type="ARBA" id="ARBA00022801"/>
    </source>
</evidence>
<name>A0A2P1P6X2_9RICK</name>
<keyword evidence="6 9" id="KW-0378">Hydrolase</keyword>
<keyword evidence="7 9" id="KW-1133">Transmembrane helix</keyword>
<evidence type="ECO:0000256" key="9">
    <source>
        <dbReference type="HAMAP-Rule" id="MF_00161"/>
    </source>
</evidence>
<dbReference type="OrthoDB" id="9810259at2"/>
<evidence type="ECO:0000256" key="4">
    <source>
        <dbReference type="ARBA" id="ARBA00022692"/>
    </source>
</evidence>
<dbReference type="GO" id="GO:0005886">
    <property type="term" value="C:plasma membrane"/>
    <property type="evidence" value="ECO:0007669"/>
    <property type="project" value="UniProtKB-SubCell"/>
</dbReference>
<evidence type="ECO:0000256" key="5">
    <source>
        <dbReference type="ARBA" id="ARBA00022750"/>
    </source>
</evidence>
<organism evidence="11 12">
    <name type="scientific">Candidatus Phycorickettsia trachydisci</name>
    <dbReference type="NCBI Taxonomy" id="2115978"/>
    <lineage>
        <taxon>Bacteria</taxon>
        <taxon>Pseudomonadati</taxon>
        <taxon>Pseudomonadota</taxon>
        <taxon>Alphaproteobacteria</taxon>
        <taxon>Rickettsiales</taxon>
        <taxon>Rickettsiaceae</taxon>
        <taxon>Candidatus Phycorickettsia</taxon>
    </lineage>
</organism>
<evidence type="ECO:0000256" key="7">
    <source>
        <dbReference type="ARBA" id="ARBA00022989"/>
    </source>
</evidence>
<comment type="pathway">
    <text evidence="9">Protein modification; lipoprotein biosynthesis (signal peptide cleavage).</text>
</comment>
<dbReference type="PANTHER" id="PTHR33695:SF1">
    <property type="entry name" value="LIPOPROTEIN SIGNAL PEPTIDASE"/>
    <property type="match status" value="1"/>
</dbReference>
<dbReference type="NCBIfam" id="TIGR00077">
    <property type="entry name" value="lspA"/>
    <property type="match status" value="1"/>
</dbReference>
<evidence type="ECO:0000256" key="2">
    <source>
        <dbReference type="ARBA" id="ARBA00022475"/>
    </source>
</evidence>
<feature type="active site" evidence="9">
    <location>
        <position position="138"/>
    </location>
</feature>
<evidence type="ECO:0000313" key="12">
    <source>
        <dbReference type="Proteomes" id="UP000241762"/>
    </source>
</evidence>
<dbReference type="Proteomes" id="UP000241762">
    <property type="component" value="Chromosome"/>
</dbReference>
<feature type="transmembrane region" description="Helical" evidence="9">
    <location>
        <begin position="129"/>
        <end position="150"/>
    </location>
</feature>
<dbReference type="HAMAP" id="MF_00161">
    <property type="entry name" value="LspA"/>
    <property type="match status" value="1"/>
</dbReference>
<keyword evidence="12" id="KW-1185">Reference proteome</keyword>
<keyword evidence="3 9" id="KW-0645">Protease</keyword>
<keyword evidence="2 9" id="KW-1003">Cell membrane</keyword>